<evidence type="ECO:0000313" key="4">
    <source>
        <dbReference type="Proteomes" id="UP001642484"/>
    </source>
</evidence>
<protein>
    <recommendedName>
        <fullName evidence="2">Xaa-Pro dipeptidyl-peptidase C-terminal domain-containing protein</fullName>
    </recommendedName>
</protein>
<evidence type="ECO:0000256" key="1">
    <source>
        <dbReference type="ARBA" id="ARBA00022801"/>
    </source>
</evidence>
<dbReference type="EMBL" id="CAXAMN010025572">
    <property type="protein sequence ID" value="CAK9096032.1"/>
    <property type="molecule type" value="Genomic_DNA"/>
</dbReference>
<dbReference type="InterPro" id="IPR000383">
    <property type="entry name" value="Xaa-Pro-like_dom"/>
</dbReference>
<evidence type="ECO:0000313" key="3">
    <source>
        <dbReference type="EMBL" id="CAK9096032.1"/>
    </source>
</evidence>
<feature type="domain" description="Xaa-Pro dipeptidyl-peptidase C-terminal" evidence="2">
    <location>
        <begin position="684"/>
        <end position="933"/>
    </location>
</feature>
<dbReference type="NCBIfam" id="TIGR00976">
    <property type="entry name" value="CocE_NonD"/>
    <property type="match status" value="1"/>
</dbReference>
<dbReference type="Gene3D" id="1.10.3020.10">
    <property type="entry name" value="alpha-amino acid ester hydrolase ( Helical cap domain)"/>
    <property type="match status" value="1"/>
</dbReference>
<dbReference type="Pfam" id="PF08530">
    <property type="entry name" value="PepX_C"/>
    <property type="match status" value="1"/>
</dbReference>
<organism evidence="3 4">
    <name type="scientific">Durusdinium trenchii</name>
    <dbReference type="NCBI Taxonomy" id="1381693"/>
    <lineage>
        <taxon>Eukaryota</taxon>
        <taxon>Sar</taxon>
        <taxon>Alveolata</taxon>
        <taxon>Dinophyceae</taxon>
        <taxon>Suessiales</taxon>
        <taxon>Symbiodiniaceae</taxon>
        <taxon>Durusdinium</taxon>
    </lineage>
</organism>
<dbReference type="InterPro" id="IPR029058">
    <property type="entry name" value="AB_hydrolase_fold"/>
</dbReference>
<dbReference type="SUPFAM" id="SSF49785">
    <property type="entry name" value="Galactose-binding domain-like"/>
    <property type="match status" value="1"/>
</dbReference>
<accession>A0ABP0R640</accession>
<sequence>MLKLHFSVTEDEATLLTVMTTGLATEVEVPRGKDVGFAKNRAIDKLWPSIPFCHAVAALSNLRIFDDQGEELNDGDACSALSEGQHLRLSAAPPGPRGVSAGPVSAGAQVFASTVSAVGRHKLGLDAAGPDSREELMKLPLKELKARLAASGLSAEGCLEKVFEHPTTADDSGLAACAPVPQVETQQKKVGAFNALFAVGALLGLKKWESGRFLPALGDSESGAVLAEFVSGTRKVPIETFFIDSRSAAFLQAAPEGKQLCEKIHFLGGLGVRELHGLRVAYLSGGRAVQRPTAASRSSFMGTAGLAMGPVLLLSGDIVTLGAGRGGDGTPLGSVRAPHGWVEGHACLGLWKRLTSRRGRMGRAASASDLGVDITQEEVELTSHYGRLELIALTPAAVRRAERVPTVLVNVGCYYTLADTLVAVEGPRYVAQGYAYVLWRASGPLEEVADLVFQRWRADAAVVLDWLGQQSWCDGRVGCHGYSLLGNTSYATLAASHAPDAPAERPLVRAAVPAISFSRIQPTVFVRGQSLAAELALCFLWLAEKGLCQGRLTGFSYIWNMFGFFGLPDWPGLAAALAQRPVDRADVDMWGRANTLWQGGQFARDELESFWKDGRDRQFNFDSFRGTHPPHIHIIAGWNDMFLQQGLDDFVSACRLTEARLTIYTGGHFGLITKHAGEVAAETGRCYREHLGGDMLDHRSPVRMQLITTTDETEWLECETWPPPCDSYLDYFLLGEGATGRLAEEAGSCRLSYTYDPKDPTPYAGDGWLNLQKDGAQDQRGLESSRTKDLLLASSQALEKDVDLAGEVQVSLSLRCSAPQCDVVARLCVVRGAGGAGGAEGVLGWLGDLADPRQLGAGQSVNLCENIVRAEFQKDEATRLDFRVGFTACRLNAGDRVRLHLCSAAHPRWLRHPLQPKGEDWLLGDSQVGPPAVISVETPSRLRLPLRSAELRSVFLTSP</sequence>
<reference evidence="3 4" key="1">
    <citation type="submission" date="2024-02" db="EMBL/GenBank/DDBJ databases">
        <authorList>
            <person name="Chen Y."/>
            <person name="Shah S."/>
            <person name="Dougan E. K."/>
            <person name="Thang M."/>
            <person name="Chan C."/>
        </authorList>
    </citation>
    <scope>NUCLEOTIDE SEQUENCE [LARGE SCALE GENOMIC DNA]</scope>
</reference>
<proteinExistence type="predicted"/>
<name>A0ABP0R640_9DINO</name>
<dbReference type="Proteomes" id="UP001642484">
    <property type="component" value="Unassembled WGS sequence"/>
</dbReference>
<dbReference type="SUPFAM" id="SSF53474">
    <property type="entry name" value="alpha/beta-Hydrolases"/>
    <property type="match status" value="1"/>
</dbReference>
<dbReference type="SMART" id="SM00939">
    <property type="entry name" value="PepX_C"/>
    <property type="match status" value="1"/>
</dbReference>
<dbReference type="InterPro" id="IPR005674">
    <property type="entry name" value="CocE/Ser_esterase"/>
</dbReference>
<dbReference type="InterPro" id="IPR008979">
    <property type="entry name" value="Galactose-bd-like_sf"/>
</dbReference>
<comment type="caution">
    <text evidence="3">The sequence shown here is derived from an EMBL/GenBank/DDBJ whole genome shotgun (WGS) entry which is preliminary data.</text>
</comment>
<dbReference type="Pfam" id="PF02129">
    <property type="entry name" value="Peptidase_S15"/>
    <property type="match status" value="1"/>
</dbReference>
<keyword evidence="4" id="KW-1185">Reference proteome</keyword>
<evidence type="ECO:0000259" key="2">
    <source>
        <dbReference type="SMART" id="SM00939"/>
    </source>
</evidence>
<gene>
    <name evidence="3" type="ORF">CCMP2556_LOCUS45690</name>
</gene>
<dbReference type="InterPro" id="IPR013736">
    <property type="entry name" value="Xaa-Pro_dipept_C"/>
</dbReference>
<dbReference type="Gene3D" id="2.60.120.260">
    <property type="entry name" value="Galactose-binding domain-like"/>
    <property type="match status" value="1"/>
</dbReference>
<dbReference type="Gene3D" id="3.40.50.1820">
    <property type="entry name" value="alpha/beta hydrolase"/>
    <property type="match status" value="1"/>
</dbReference>
<keyword evidence="1" id="KW-0378">Hydrolase</keyword>